<dbReference type="Gene3D" id="2.60.120.920">
    <property type="match status" value="1"/>
</dbReference>
<dbReference type="PRINTS" id="PR01407">
    <property type="entry name" value="BUTYPHLNCDUF"/>
</dbReference>
<dbReference type="PANTHER" id="PTHR24103">
    <property type="entry name" value="E3 UBIQUITIN-PROTEIN LIGASE TRIM"/>
    <property type="match status" value="1"/>
</dbReference>
<dbReference type="InterPro" id="IPR013320">
    <property type="entry name" value="ConA-like_dom_sf"/>
</dbReference>
<dbReference type="Pfam" id="PF13765">
    <property type="entry name" value="PRY"/>
    <property type="match status" value="1"/>
</dbReference>
<feature type="domain" description="B30.2/SPRY" evidence="1">
    <location>
        <begin position="59"/>
        <end position="261"/>
    </location>
</feature>
<dbReference type="InterPro" id="IPR003879">
    <property type="entry name" value="Butyrophylin_SPRY"/>
</dbReference>
<dbReference type="InterPro" id="IPR006574">
    <property type="entry name" value="PRY"/>
</dbReference>
<evidence type="ECO:0000313" key="3">
    <source>
        <dbReference type="Proteomes" id="UP000694556"/>
    </source>
</evidence>
<dbReference type="CDD" id="cd13733">
    <property type="entry name" value="SPRY_PRY_C-I_1"/>
    <property type="match status" value="1"/>
</dbReference>
<dbReference type="AlphaFoldDB" id="A0A8C3BGC5"/>
<dbReference type="SMART" id="SM00589">
    <property type="entry name" value="PRY"/>
    <property type="match status" value="1"/>
</dbReference>
<dbReference type="Proteomes" id="UP000694556">
    <property type="component" value="Unassembled WGS sequence"/>
</dbReference>
<name>A0A8C3BGC5_CAIMO</name>
<dbReference type="InterPro" id="IPR050143">
    <property type="entry name" value="TRIM/RBCC"/>
</dbReference>
<accession>A0A8C3BGC5</accession>
<reference evidence="2" key="2">
    <citation type="submission" date="2025-09" db="UniProtKB">
        <authorList>
            <consortium name="Ensembl"/>
        </authorList>
    </citation>
    <scope>IDENTIFICATION</scope>
</reference>
<dbReference type="Ensembl" id="ENSCMMT00000006762.1">
    <property type="protein sequence ID" value="ENSCMMP00000006086.1"/>
    <property type="gene ID" value="ENSCMMG00000003888.1"/>
</dbReference>
<dbReference type="InterPro" id="IPR001870">
    <property type="entry name" value="B30.2/SPRY"/>
</dbReference>
<proteinExistence type="predicted"/>
<keyword evidence="3" id="KW-1185">Reference proteome</keyword>
<dbReference type="InterPro" id="IPR003877">
    <property type="entry name" value="SPRY_dom"/>
</dbReference>
<dbReference type="SUPFAM" id="SSF49899">
    <property type="entry name" value="Concanavalin A-like lectins/glucanases"/>
    <property type="match status" value="1"/>
</dbReference>
<organism evidence="2 3">
    <name type="scientific">Cairina moschata</name>
    <name type="common">Muscovy duck</name>
    <dbReference type="NCBI Taxonomy" id="8855"/>
    <lineage>
        <taxon>Eukaryota</taxon>
        <taxon>Metazoa</taxon>
        <taxon>Chordata</taxon>
        <taxon>Craniata</taxon>
        <taxon>Vertebrata</taxon>
        <taxon>Euteleostomi</taxon>
        <taxon>Archelosauria</taxon>
        <taxon>Archosauria</taxon>
        <taxon>Dinosauria</taxon>
        <taxon>Saurischia</taxon>
        <taxon>Theropoda</taxon>
        <taxon>Coelurosauria</taxon>
        <taxon>Aves</taxon>
        <taxon>Neognathae</taxon>
        <taxon>Galloanserae</taxon>
        <taxon>Anseriformes</taxon>
        <taxon>Anatidae</taxon>
        <taxon>Anatinae</taxon>
        <taxon>Cairina</taxon>
    </lineage>
</organism>
<dbReference type="SMART" id="SM00449">
    <property type="entry name" value="SPRY"/>
    <property type="match status" value="1"/>
</dbReference>
<evidence type="ECO:0000313" key="2">
    <source>
        <dbReference type="Ensembl" id="ENSCMMP00000006086.1"/>
    </source>
</evidence>
<dbReference type="PROSITE" id="PS50188">
    <property type="entry name" value="B302_SPRY"/>
    <property type="match status" value="1"/>
</dbReference>
<sequence>MRTKLAEFHYLDLQCSSLKNLPFSGNSSETKSITAKFVSESLLFIWNVLETLSTKRRLQSSDLFALSYLTNDLTIAVDVTLDADTAHPRLQVSKDGKSVTDTGAIRRVPSKKERFDSHTFVLAKEAYASGRLYWEVDVGKRRNWKLGVAQETVTRKGTLALSPQNGFWAIGLADGQDYWAYTAPWTRLTVSGRPRKIGIFLDISAKKLLFYNVHQKHALYIFSFHNDCSQEMKLFPFFSTGPTATQVDTEPLQISLGSDYVVFNPMLFATKLKP</sequence>
<dbReference type="Pfam" id="PF00622">
    <property type="entry name" value="SPRY"/>
    <property type="match status" value="1"/>
</dbReference>
<reference evidence="2" key="1">
    <citation type="submission" date="2025-08" db="UniProtKB">
        <authorList>
            <consortium name="Ensembl"/>
        </authorList>
    </citation>
    <scope>IDENTIFICATION</scope>
</reference>
<dbReference type="InterPro" id="IPR043136">
    <property type="entry name" value="B30.2/SPRY_sf"/>
</dbReference>
<dbReference type="FunFam" id="2.60.120.920:FF:000004">
    <property type="entry name" value="Butyrophilin subfamily 1 member A1"/>
    <property type="match status" value="1"/>
</dbReference>
<protein>
    <recommendedName>
        <fullName evidence="1">B30.2/SPRY domain-containing protein</fullName>
    </recommendedName>
</protein>
<evidence type="ECO:0000259" key="1">
    <source>
        <dbReference type="PROSITE" id="PS50188"/>
    </source>
</evidence>